<dbReference type="InterPro" id="IPR035983">
    <property type="entry name" value="Hect_E3_ubiquitin_ligase"/>
</dbReference>
<dbReference type="PANTHER" id="PTHR11254:SF67">
    <property type="entry name" value="E3 UBIQUITIN-PROTEIN LIGASE HUWE1"/>
    <property type="match status" value="1"/>
</dbReference>
<dbReference type="Gene3D" id="3.90.1750.10">
    <property type="entry name" value="Hect, E3 ligase catalytic domains"/>
    <property type="match status" value="1"/>
</dbReference>
<protein>
    <recommendedName>
        <fullName evidence="3">HECT-type E3 ubiquitin transferase</fullName>
        <ecNumber evidence="3">2.3.2.26</ecNumber>
    </recommendedName>
</protein>
<name>A0ABR2KB21_9EUKA</name>
<feature type="active site" description="Glycyl thioester intermediate" evidence="6">
    <location>
        <position position="327"/>
    </location>
</feature>
<dbReference type="SMART" id="SM00119">
    <property type="entry name" value="HECTc"/>
    <property type="match status" value="1"/>
</dbReference>
<evidence type="ECO:0000256" key="3">
    <source>
        <dbReference type="ARBA" id="ARBA00012485"/>
    </source>
</evidence>
<evidence type="ECO:0000313" key="9">
    <source>
        <dbReference type="Proteomes" id="UP001470230"/>
    </source>
</evidence>
<evidence type="ECO:0000256" key="2">
    <source>
        <dbReference type="ARBA" id="ARBA00004906"/>
    </source>
</evidence>
<accession>A0ABR2KB21</accession>
<evidence type="ECO:0000256" key="5">
    <source>
        <dbReference type="ARBA" id="ARBA00022786"/>
    </source>
</evidence>
<dbReference type="Gene3D" id="3.30.2410.10">
    <property type="entry name" value="Hect, E3 ligase catalytic domain"/>
    <property type="match status" value="1"/>
</dbReference>
<comment type="catalytic activity">
    <reaction evidence="1">
        <text>S-ubiquitinyl-[E2 ubiquitin-conjugating enzyme]-L-cysteine + [acceptor protein]-L-lysine = [E2 ubiquitin-conjugating enzyme]-L-cysteine + N(6)-ubiquitinyl-[acceptor protein]-L-lysine.</text>
        <dbReference type="EC" id="2.3.2.26"/>
    </reaction>
</comment>
<proteinExistence type="predicted"/>
<evidence type="ECO:0000259" key="7">
    <source>
        <dbReference type="PROSITE" id="PS50237"/>
    </source>
</evidence>
<comment type="pathway">
    <text evidence="2">Protein modification; protein ubiquitination.</text>
</comment>
<evidence type="ECO:0000256" key="4">
    <source>
        <dbReference type="ARBA" id="ARBA00022679"/>
    </source>
</evidence>
<dbReference type="Pfam" id="PF00632">
    <property type="entry name" value="HECT"/>
    <property type="match status" value="1"/>
</dbReference>
<evidence type="ECO:0000313" key="8">
    <source>
        <dbReference type="EMBL" id="KAK8888310.1"/>
    </source>
</evidence>
<dbReference type="EMBL" id="JAPFFF010000006">
    <property type="protein sequence ID" value="KAK8888310.1"/>
    <property type="molecule type" value="Genomic_DNA"/>
</dbReference>
<evidence type="ECO:0000256" key="6">
    <source>
        <dbReference type="PROSITE-ProRule" id="PRU00104"/>
    </source>
</evidence>
<dbReference type="SUPFAM" id="SSF56204">
    <property type="entry name" value="Hect, E3 ligase catalytic domain"/>
    <property type="match status" value="1"/>
</dbReference>
<dbReference type="InterPro" id="IPR050409">
    <property type="entry name" value="E3_ubiq-protein_ligase"/>
</dbReference>
<reference evidence="8 9" key="1">
    <citation type="submission" date="2024-04" db="EMBL/GenBank/DDBJ databases">
        <title>Tritrichomonas musculus Genome.</title>
        <authorList>
            <person name="Alves-Ferreira E."/>
            <person name="Grigg M."/>
            <person name="Lorenzi H."/>
            <person name="Galac M."/>
        </authorList>
    </citation>
    <scope>NUCLEOTIDE SEQUENCE [LARGE SCALE GENOMIC DNA]</scope>
    <source>
        <strain evidence="8 9">EAF2021</strain>
    </source>
</reference>
<evidence type="ECO:0000256" key="1">
    <source>
        <dbReference type="ARBA" id="ARBA00000885"/>
    </source>
</evidence>
<comment type="caution">
    <text evidence="8">The sequence shown here is derived from an EMBL/GenBank/DDBJ whole genome shotgun (WGS) entry which is preliminary data.</text>
</comment>
<keyword evidence="9" id="KW-1185">Reference proteome</keyword>
<gene>
    <name evidence="8" type="ORF">M9Y10_039376</name>
</gene>
<dbReference type="EC" id="2.3.2.26" evidence="3"/>
<dbReference type="Gene3D" id="3.30.2160.10">
    <property type="entry name" value="Hect, E3 ligase catalytic domain"/>
    <property type="match status" value="1"/>
</dbReference>
<dbReference type="Proteomes" id="UP001470230">
    <property type="component" value="Unassembled WGS sequence"/>
</dbReference>
<organism evidence="8 9">
    <name type="scientific">Tritrichomonas musculus</name>
    <dbReference type="NCBI Taxonomy" id="1915356"/>
    <lineage>
        <taxon>Eukaryota</taxon>
        <taxon>Metamonada</taxon>
        <taxon>Parabasalia</taxon>
        <taxon>Tritrichomonadida</taxon>
        <taxon>Tritrichomonadidae</taxon>
        <taxon>Tritrichomonas</taxon>
    </lineage>
</organism>
<feature type="domain" description="HECT" evidence="7">
    <location>
        <begin position="44"/>
        <end position="358"/>
    </location>
</feature>
<dbReference type="PANTHER" id="PTHR11254">
    <property type="entry name" value="HECT DOMAIN UBIQUITIN-PROTEIN LIGASE"/>
    <property type="match status" value="1"/>
</dbReference>
<dbReference type="InterPro" id="IPR000569">
    <property type="entry name" value="HECT_dom"/>
</dbReference>
<keyword evidence="4" id="KW-0808">Transferase</keyword>
<keyword evidence="5 6" id="KW-0833">Ubl conjugation pathway</keyword>
<sequence>MSSDDEDEIYRFKDYFEKIRLEDEFIYISVNRDNIIFDTFYRFKDMNIKRKRVNITYEEENGCDEGGLFRDWVSTISKEIIDTGAIIPTPDGEYYMINENYDDIDIFKLIGQVLGVSFNNRQSSDMKLMSAIWKFIFDEKLDINDMREYDNDIYNSLKNIKQNDVSDMYLTFVDSNGDELCYDGSNKDVTNNNKDEYIDLLIQKKLIGDHDKINAIKEGFESAVYISDVIYFGWEDIRDFINGQDCVDVDDWRENCIYSSDDEGEVDFFFDVISDFDDEKLKKLLKFITGTSVVPVEGFKYFDKLGGKIRIKFTDSSIQSFPISHTCYNQIELPRYESYLMLKEKLLSAIEVEDFGFS</sequence>
<dbReference type="PROSITE" id="PS50237">
    <property type="entry name" value="HECT"/>
    <property type="match status" value="1"/>
</dbReference>